<dbReference type="Proteomes" id="UP001519345">
    <property type="component" value="Unassembled WGS sequence"/>
</dbReference>
<dbReference type="SUPFAM" id="SSF55469">
    <property type="entry name" value="FMN-dependent nitroreductase-like"/>
    <property type="match status" value="1"/>
</dbReference>
<gene>
    <name evidence="1" type="ORF">J2Z83_002191</name>
</gene>
<proteinExistence type="predicted"/>
<reference evidence="1 2" key="1">
    <citation type="submission" date="2021-03" db="EMBL/GenBank/DDBJ databases">
        <title>Genomic Encyclopedia of Type Strains, Phase IV (KMG-IV): sequencing the most valuable type-strain genomes for metagenomic binning, comparative biology and taxonomic classification.</title>
        <authorList>
            <person name="Goeker M."/>
        </authorList>
    </citation>
    <scope>NUCLEOTIDE SEQUENCE [LARGE SCALE GENOMIC DNA]</scope>
    <source>
        <strain evidence="1 2">DSM 25609</strain>
    </source>
</reference>
<accession>A0ABS4IGJ9</accession>
<organism evidence="1 2">
    <name type="scientific">Virgibacillus natechei</name>
    <dbReference type="NCBI Taxonomy" id="1216297"/>
    <lineage>
        <taxon>Bacteria</taxon>
        <taxon>Bacillati</taxon>
        <taxon>Bacillota</taxon>
        <taxon>Bacilli</taxon>
        <taxon>Bacillales</taxon>
        <taxon>Bacillaceae</taxon>
        <taxon>Virgibacillus</taxon>
    </lineage>
</organism>
<protein>
    <submittedName>
        <fullName evidence="1">Nitroreductase</fullName>
    </submittedName>
</protein>
<comment type="caution">
    <text evidence="1">The sequence shown here is derived from an EMBL/GenBank/DDBJ whole genome shotgun (WGS) entry which is preliminary data.</text>
</comment>
<keyword evidence="2" id="KW-1185">Reference proteome</keyword>
<dbReference type="Gene3D" id="3.40.109.10">
    <property type="entry name" value="NADH Oxidase"/>
    <property type="match status" value="1"/>
</dbReference>
<name>A0ABS4IGJ9_9BACI</name>
<evidence type="ECO:0000313" key="2">
    <source>
        <dbReference type="Proteomes" id="UP001519345"/>
    </source>
</evidence>
<dbReference type="EMBL" id="JAGGKX010000010">
    <property type="protein sequence ID" value="MBP1970075.1"/>
    <property type="molecule type" value="Genomic_DNA"/>
</dbReference>
<sequence>MDVFQAIQKRREITKYEDQPISDVLRKVEDAGIFSSTGNNLQPEILK</sequence>
<dbReference type="RefSeq" id="WP_209463232.1">
    <property type="nucleotide sequence ID" value="NZ_CP110224.1"/>
</dbReference>
<dbReference type="InterPro" id="IPR000415">
    <property type="entry name" value="Nitroreductase-like"/>
</dbReference>
<evidence type="ECO:0000313" key="1">
    <source>
        <dbReference type="EMBL" id="MBP1970075.1"/>
    </source>
</evidence>